<proteinExistence type="predicted"/>
<sequence length="180" mass="20662">MFYSFKVDEHHRDYLRFLWHEQNDINKPLTEYRMCVHIFGNTASPSIASYGLKQSAMRSNLGSDVTHFVLNDFYVDDGLTSLPTATEAVNLLKKTQEALITEGKLRLHKIASNNKEVMEAFPPEDLAKNLENLKLTDQALPVQHSLGIRWSLDSDTFSFDISTEDRPYSRRGVLSTINYF</sequence>
<dbReference type="PANTHER" id="PTHR47331">
    <property type="entry name" value="PHD-TYPE DOMAIN-CONTAINING PROTEIN"/>
    <property type="match status" value="1"/>
</dbReference>
<dbReference type="Proteomes" id="UP000596742">
    <property type="component" value="Unassembled WGS sequence"/>
</dbReference>
<organism evidence="1 2">
    <name type="scientific">Mytilus galloprovincialis</name>
    <name type="common">Mediterranean mussel</name>
    <dbReference type="NCBI Taxonomy" id="29158"/>
    <lineage>
        <taxon>Eukaryota</taxon>
        <taxon>Metazoa</taxon>
        <taxon>Spiralia</taxon>
        <taxon>Lophotrochozoa</taxon>
        <taxon>Mollusca</taxon>
        <taxon>Bivalvia</taxon>
        <taxon>Autobranchia</taxon>
        <taxon>Pteriomorphia</taxon>
        <taxon>Mytilida</taxon>
        <taxon>Mytiloidea</taxon>
        <taxon>Mytilidae</taxon>
        <taxon>Mytilinae</taxon>
        <taxon>Mytilus</taxon>
    </lineage>
</organism>
<evidence type="ECO:0000313" key="2">
    <source>
        <dbReference type="Proteomes" id="UP000596742"/>
    </source>
</evidence>
<name>A0A8B6GND7_MYTGA</name>
<evidence type="ECO:0000313" key="1">
    <source>
        <dbReference type="EMBL" id="VDI66836.1"/>
    </source>
</evidence>
<protein>
    <submittedName>
        <fullName evidence="1">Uncharacterized protein</fullName>
    </submittedName>
</protein>
<reference evidence="1" key="1">
    <citation type="submission" date="2018-11" db="EMBL/GenBank/DDBJ databases">
        <authorList>
            <person name="Alioto T."/>
            <person name="Alioto T."/>
        </authorList>
    </citation>
    <scope>NUCLEOTIDE SEQUENCE</scope>
</reference>
<dbReference type="OrthoDB" id="6127549at2759"/>
<accession>A0A8B6GND7</accession>
<dbReference type="AlphaFoldDB" id="A0A8B6GND7"/>
<dbReference type="PANTHER" id="PTHR47331:SF6">
    <property type="entry name" value="DOUBLECORTIN DOMAIN-CONTAINING PROTEIN"/>
    <property type="match status" value="1"/>
</dbReference>
<dbReference type="EMBL" id="UYJE01008751">
    <property type="protein sequence ID" value="VDI66836.1"/>
    <property type="molecule type" value="Genomic_DNA"/>
</dbReference>
<comment type="caution">
    <text evidence="1">The sequence shown here is derived from an EMBL/GenBank/DDBJ whole genome shotgun (WGS) entry which is preliminary data.</text>
</comment>
<gene>
    <name evidence="1" type="ORF">MGAL_10B044073</name>
</gene>
<keyword evidence="2" id="KW-1185">Reference proteome</keyword>